<organism evidence="1">
    <name type="scientific">marine sediment metagenome</name>
    <dbReference type="NCBI Taxonomy" id="412755"/>
    <lineage>
        <taxon>unclassified sequences</taxon>
        <taxon>metagenomes</taxon>
        <taxon>ecological metagenomes</taxon>
    </lineage>
</organism>
<gene>
    <name evidence="1" type="ORF">S01H1_51303</name>
</gene>
<dbReference type="AlphaFoldDB" id="X0XAY3"/>
<proteinExistence type="predicted"/>
<reference evidence="1" key="1">
    <citation type="journal article" date="2014" name="Front. Microbiol.">
        <title>High frequency of phylogenetically diverse reductive dehalogenase-homologous genes in deep subseafloor sedimentary metagenomes.</title>
        <authorList>
            <person name="Kawai M."/>
            <person name="Futagami T."/>
            <person name="Toyoda A."/>
            <person name="Takaki Y."/>
            <person name="Nishi S."/>
            <person name="Hori S."/>
            <person name="Arai W."/>
            <person name="Tsubouchi T."/>
            <person name="Morono Y."/>
            <person name="Uchiyama I."/>
            <person name="Ito T."/>
            <person name="Fujiyama A."/>
            <person name="Inagaki F."/>
            <person name="Takami H."/>
        </authorList>
    </citation>
    <scope>NUCLEOTIDE SEQUENCE</scope>
    <source>
        <strain evidence="1">Expedition CK06-06</strain>
    </source>
</reference>
<dbReference type="EMBL" id="BARS01033106">
    <property type="protein sequence ID" value="GAG22106.1"/>
    <property type="molecule type" value="Genomic_DNA"/>
</dbReference>
<comment type="caution">
    <text evidence="1">The sequence shown here is derived from an EMBL/GenBank/DDBJ whole genome shotgun (WGS) entry which is preliminary data.</text>
</comment>
<name>X0XAY3_9ZZZZ</name>
<feature type="non-terminal residue" evidence="1">
    <location>
        <position position="1"/>
    </location>
</feature>
<evidence type="ECO:0000313" key="1">
    <source>
        <dbReference type="EMBL" id="GAG22106.1"/>
    </source>
</evidence>
<sequence length="75" mass="8448">TGIARNLERKVFDLILARARTDEEIGDALELEGNTARPRRHSLVARGLVEDSGDRRPTHSGRKAIVWKVCAPWDK</sequence>
<accession>X0XAY3</accession>
<protein>
    <submittedName>
        <fullName evidence="1">Uncharacterized protein</fullName>
    </submittedName>
</protein>